<keyword evidence="4" id="KW-1185">Reference proteome</keyword>
<feature type="domain" description="HTH cro/C1-type" evidence="2">
    <location>
        <begin position="9"/>
        <end position="63"/>
    </location>
</feature>
<accession>A0ABW4CV56</accession>
<dbReference type="CDD" id="cd00093">
    <property type="entry name" value="HTH_XRE"/>
    <property type="match status" value="1"/>
</dbReference>
<evidence type="ECO:0000256" key="1">
    <source>
        <dbReference type="ARBA" id="ARBA00023125"/>
    </source>
</evidence>
<gene>
    <name evidence="3" type="ORF">ACFQ5K_04215</name>
</gene>
<dbReference type="PANTHER" id="PTHR46558:SF11">
    <property type="entry name" value="HTH-TYPE TRANSCRIPTIONAL REGULATOR XRE"/>
    <property type="match status" value="1"/>
</dbReference>
<dbReference type="SUPFAM" id="SSF47413">
    <property type="entry name" value="lambda repressor-like DNA-binding domains"/>
    <property type="match status" value="1"/>
</dbReference>
<dbReference type="PROSITE" id="PS50943">
    <property type="entry name" value="HTH_CROC1"/>
    <property type="match status" value="1"/>
</dbReference>
<proteinExistence type="predicted"/>
<keyword evidence="1" id="KW-0238">DNA-binding</keyword>
<dbReference type="InterPro" id="IPR010982">
    <property type="entry name" value="Lambda_DNA-bd_dom_sf"/>
</dbReference>
<dbReference type="Proteomes" id="UP001597212">
    <property type="component" value="Unassembled WGS sequence"/>
</dbReference>
<dbReference type="Gene3D" id="1.10.260.40">
    <property type="entry name" value="lambda repressor-like DNA-binding domains"/>
    <property type="match status" value="1"/>
</dbReference>
<dbReference type="PANTHER" id="PTHR46558">
    <property type="entry name" value="TRACRIPTIONAL REGULATORY PROTEIN-RELATED-RELATED"/>
    <property type="match status" value="1"/>
</dbReference>
<protein>
    <submittedName>
        <fullName evidence="3">Helix-turn-helix domain-containing protein</fullName>
    </submittedName>
</protein>
<dbReference type="InterPro" id="IPR001387">
    <property type="entry name" value="Cro/C1-type_HTH"/>
</dbReference>
<dbReference type="RefSeq" id="WP_125754580.1">
    <property type="nucleotide sequence ID" value="NZ_JBHTOK010000019.1"/>
</dbReference>
<reference evidence="4" key="1">
    <citation type="journal article" date="2019" name="Int. J. Syst. Evol. Microbiol.">
        <title>The Global Catalogue of Microorganisms (GCM) 10K type strain sequencing project: providing services to taxonomists for standard genome sequencing and annotation.</title>
        <authorList>
            <consortium name="The Broad Institute Genomics Platform"/>
            <consortium name="The Broad Institute Genome Sequencing Center for Infectious Disease"/>
            <person name="Wu L."/>
            <person name="Ma J."/>
        </authorList>
    </citation>
    <scope>NUCLEOTIDE SEQUENCE [LARGE SCALE GENOMIC DNA]</scope>
    <source>
        <strain evidence="4">CCM 8912</strain>
    </source>
</reference>
<sequence length="107" mass="11974">MSTKLGENILTYANALNLSQKELATMIGVTDTTMSRYINGTREPKIEVLSNLATALRTTVDELIGQQNTNNDDDEYPQLKRLIARNSKSLSMAKKRELINALLSEEE</sequence>
<dbReference type="Pfam" id="PF01381">
    <property type="entry name" value="HTH_3"/>
    <property type="match status" value="1"/>
</dbReference>
<evidence type="ECO:0000259" key="2">
    <source>
        <dbReference type="PROSITE" id="PS50943"/>
    </source>
</evidence>
<evidence type="ECO:0000313" key="4">
    <source>
        <dbReference type="Proteomes" id="UP001597212"/>
    </source>
</evidence>
<comment type="caution">
    <text evidence="3">The sequence shown here is derived from an EMBL/GenBank/DDBJ whole genome shotgun (WGS) entry which is preliminary data.</text>
</comment>
<dbReference type="EMBL" id="JBHTOK010000019">
    <property type="protein sequence ID" value="MFD1440596.1"/>
    <property type="molecule type" value="Genomic_DNA"/>
</dbReference>
<organism evidence="3 4">
    <name type="scientific">Lacticaseibacillus hegangensis</name>
    <dbReference type="NCBI Taxonomy" id="2486010"/>
    <lineage>
        <taxon>Bacteria</taxon>
        <taxon>Bacillati</taxon>
        <taxon>Bacillota</taxon>
        <taxon>Bacilli</taxon>
        <taxon>Lactobacillales</taxon>
        <taxon>Lactobacillaceae</taxon>
        <taxon>Lacticaseibacillus</taxon>
    </lineage>
</organism>
<name>A0ABW4CV56_9LACO</name>
<evidence type="ECO:0000313" key="3">
    <source>
        <dbReference type="EMBL" id="MFD1440596.1"/>
    </source>
</evidence>
<dbReference type="SMART" id="SM00530">
    <property type="entry name" value="HTH_XRE"/>
    <property type="match status" value="1"/>
</dbReference>